<gene>
    <name evidence="2" type="ORF">BBBOND_0200720</name>
</gene>
<sequence length="320" mass="35110">MVYNSLTDAPRNLKEGIDWLLALKGTDAENNLAAMGAALYDFLVDKPVGYTEVPALEKVKLVSKEFLKQPELKKQLSVGHMLAKFNKPINKKATFLQKLFGGVDKCNYMNVVKETPLSAQTIAQKLGTAINGFEKFLEKITTADKYESAYGSEATWEASCSKKPEDCAAVFVGIAPMIWAGIRSLENACFDDDYSWPGLRNKKNVSAKVLSALGFKDSECLHNTSAVYVASAVAIVWKELLTFYDLSGFWAFYDCTKACSVTAEPSVEPVKPEVDVEKPVQIAKAAKVASAVKAAKKAAKKVSKKARQKKQKKKQVSAEQ</sequence>
<dbReference type="OrthoDB" id="627829at2759"/>
<keyword evidence="3" id="KW-1185">Reference proteome</keyword>
<evidence type="ECO:0000256" key="1">
    <source>
        <dbReference type="SAM" id="MobiDB-lite"/>
    </source>
</evidence>
<reference evidence="3" key="1">
    <citation type="submission" date="2014-06" db="EMBL/GenBank/DDBJ databases">
        <authorList>
            <person name="Aslett M."/>
            <person name="De Silva N."/>
        </authorList>
    </citation>
    <scope>NUCLEOTIDE SEQUENCE [LARGE SCALE GENOMIC DNA]</scope>
    <source>
        <strain evidence="3">Bond</strain>
    </source>
</reference>
<evidence type="ECO:0000313" key="2">
    <source>
        <dbReference type="EMBL" id="CDR94915.1"/>
    </source>
</evidence>
<organism evidence="2 3">
    <name type="scientific">Babesia bigemina</name>
    <dbReference type="NCBI Taxonomy" id="5866"/>
    <lineage>
        <taxon>Eukaryota</taxon>
        <taxon>Sar</taxon>
        <taxon>Alveolata</taxon>
        <taxon>Apicomplexa</taxon>
        <taxon>Aconoidasida</taxon>
        <taxon>Piroplasmida</taxon>
        <taxon>Babesiidae</taxon>
        <taxon>Babesia</taxon>
    </lineage>
</organism>
<dbReference type="GeneID" id="24563456"/>
<dbReference type="EMBL" id="LK391708">
    <property type="protein sequence ID" value="CDR94915.1"/>
    <property type="molecule type" value="Genomic_DNA"/>
</dbReference>
<dbReference type="KEGG" id="bbig:BBBOND_0200720"/>
<feature type="region of interest" description="Disordered" evidence="1">
    <location>
        <begin position="301"/>
        <end position="320"/>
    </location>
</feature>
<accession>A0A061DB15</accession>
<dbReference type="Proteomes" id="UP000033188">
    <property type="component" value="Chromosome 2"/>
</dbReference>
<dbReference type="RefSeq" id="XP_012767101.1">
    <property type="nucleotide sequence ID" value="XM_012911647.1"/>
</dbReference>
<dbReference type="VEuPathDB" id="PiroplasmaDB:BBBOND_0200720"/>
<protein>
    <submittedName>
        <fullName evidence="2">Uncharacterized protein</fullName>
    </submittedName>
</protein>
<proteinExistence type="predicted"/>
<evidence type="ECO:0000313" key="3">
    <source>
        <dbReference type="Proteomes" id="UP000033188"/>
    </source>
</evidence>
<name>A0A061DB15_BABBI</name>
<dbReference type="AlphaFoldDB" id="A0A061DB15"/>